<comment type="caution">
    <text evidence="2">The sequence shown here is derived from an EMBL/GenBank/DDBJ whole genome shotgun (WGS) entry which is preliminary data.</text>
</comment>
<evidence type="ECO:0008006" key="5">
    <source>
        <dbReference type="Google" id="ProtNLM"/>
    </source>
</evidence>
<evidence type="ECO:0000313" key="4">
    <source>
        <dbReference type="Proteomes" id="UP000321917"/>
    </source>
</evidence>
<evidence type="ECO:0000313" key="2">
    <source>
        <dbReference type="EMBL" id="TWX67074.1"/>
    </source>
</evidence>
<dbReference type="EMBL" id="VOLQ01000015">
    <property type="protein sequence ID" value="TWX67074.1"/>
    <property type="molecule type" value="Genomic_DNA"/>
</dbReference>
<evidence type="ECO:0000313" key="1">
    <source>
        <dbReference type="EMBL" id="TWX62760.1"/>
    </source>
</evidence>
<gene>
    <name evidence="1" type="ORF">ESZ26_00105</name>
    <name evidence="2" type="ORF">ESZ27_09345</name>
</gene>
<sequence>MKNYVLIFSLLMTISFIGFSSLSKSEKMAQDLLPDVDTSEIITPTANGSFNEEAPIPSQCYTKTAGSNNPCYTCHQTYSHSETDNSRNNLRNDGVNQGLYNFSDEGERNSWKNLFVNREPWTAKISDEQIAQYIDQDNYSQLSTTLKDNGWQGFIPDLKNYNLAGEAFNEKGIAKDGTGWVAFNYKPFPGTFWPTNGATDDVLIRLSAEFRQLNGEYNEDIYLINLSLVEMSIKALPQIDIFPADETKLNSDLNMDGQLTGQVELLFAQEHFVGDAQQIKVPRQQYPVNTEIMHSVRYVGINAKGETTIPQRMKELRYMTKTQLLNDSAIDSAYRRERKEKLDEQLPSYIRVKDRGFNNKFGWLIQGYIEDYNGELRPQSYEETFYCMGCHSAIGTTIDQTFAFPRKVTGRAGWGYIDLKGMKDAPSIGQQEGEILQYLQINGGGNEFRENMEMHSKWYKEDGSVDKEKVKQADVYTLITPSKQRAYAMNKAYTQIVRTQSFIHGRDVNITPAINVHKTIDESVAPLEPEHRVEGWDIRLDWSDKAIN</sequence>
<dbReference type="Proteomes" id="UP000321525">
    <property type="component" value="Unassembled WGS sequence"/>
</dbReference>
<dbReference type="EMBL" id="VOLR01000001">
    <property type="protein sequence ID" value="TWX62760.1"/>
    <property type="molecule type" value="Genomic_DNA"/>
</dbReference>
<protein>
    <recommendedName>
        <fullName evidence="5">Cytochrome c domain-containing protein</fullName>
    </recommendedName>
</protein>
<accession>A0A5C6QDK3</accession>
<organism evidence="2 4">
    <name type="scientific">Colwellia hornerae</name>
    <dbReference type="NCBI Taxonomy" id="89402"/>
    <lineage>
        <taxon>Bacteria</taxon>
        <taxon>Pseudomonadati</taxon>
        <taxon>Pseudomonadota</taxon>
        <taxon>Gammaproteobacteria</taxon>
        <taxon>Alteromonadales</taxon>
        <taxon>Colwelliaceae</taxon>
        <taxon>Colwellia</taxon>
    </lineage>
</organism>
<dbReference type="OrthoDB" id="8692at2"/>
<evidence type="ECO:0000313" key="3">
    <source>
        <dbReference type="Proteomes" id="UP000321525"/>
    </source>
</evidence>
<name>A0A5C6QDK3_9GAMM</name>
<dbReference type="AlphaFoldDB" id="A0A5C6QDK3"/>
<reference evidence="2 4" key="1">
    <citation type="submission" date="2019-07" db="EMBL/GenBank/DDBJ databases">
        <title>Genomes of sea-ice associated Colwellia species.</title>
        <authorList>
            <person name="Bowman J.P."/>
        </authorList>
    </citation>
    <scope>NUCLEOTIDE SEQUENCE [LARGE SCALE GENOMIC DNA]</scope>
    <source>
        <strain evidence="1 3">ACAM 607</strain>
        <strain evidence="2 4">IC036</strain>
    </source>
</reference>
<proteinExistence type="predicted"/>
<dbReference type="Proteomes" id="UP000321917">
    <property type="component" value="Unassembled WGS sequence"/>
</dbReference>
<keyword evidence="3" id="KW-1185">Reference proteome</keyword>